<keyword evidence="2" id="KW-0238">DNA-binding</keyword>
<comment type="caution">
    <text evidence="5">The sequence shown here is derived from an EMBL/GenBank/DDBJ whole genome shotgun (WGS) entry which is preliminary data.</text>
</comment>
<dbReference type="Pfam" id="PF12833">
    <property type="entry name" value="HTH_18"/>
    <property type="match status" value="1"/>
</dbReference>
<dbReference type="InterPro" id="IPR018060">
    <property type="entry name" value="HTH_AraC"/>
</dbReference>
<protein>
    <submittedName>
        <fullName evidence="5">Helix-turn-helix domain-containing protein</fullName>
    </submittedName>
</protein>
<proteinExistence type="predicted"/>
<keyword evidence="1" id="KW-0805">Transcription regulation</keyword>
<dbReference type="PRINTS" id="PR00032">
    <property type="entry name" value="HTHARAC"/>
</dbReference>
<evidence type="ECO:0000259" key="4">
    <source>
        <dbReference type="PROSITE" id="PS01124"/>
    </source>
</evidence>
<dbReference type="PROSITE" id="PS00041">
    <property type="entry name" value="HTH_ARAC_FAMILY_1"/>
    <property type="match status" value="1"/>
</dbReference>
<dbReference type="Proteomes" id="UP000886740">
    <property type="component" value="Unassembled WGS sequence"/>
</dbReference>
<accession>A0A9D1XAG3</accession>
<dbReference type="SMART" id="SM00342">
    <property type="entry name" value="HTH_ARAC"/>
    <property type="match status" value="1"/>
</dbReference>
<dbReference type="EMBL" id="DXEL01000071">
    <property type="protein sequence ID" value="HIX75427.1"/>
    <property type="molecule type" value="Genomic_DNA"/>
</dbReference>
<evidence type="ECO:0000256" key="2">
    <source>
        <dbReference type="ARBA" id="ARBA00023125"/>
    </source>
</evidence>
<dbReference type="InterPro" id="IPR018062">
    <property type="entry name" value="HTH_AraC-typ_CS"/>
</dbReference>
<dbReference type="GO" id="GO:0043565">
    <property type="term" value="F:sequence-specific DNA binding"/>
    <property type="evidence" value="ECO:0007669"/>
    <property type="project" value="InterPro"/>
</dbReference>
<reference evidence="5" key="1">
    <citation type="journal article" date="2021" name="PeerJ">
        <title>Extensive microbial diversity within the chicken gut microbiome revealed by metagenomics and culture.</title>
        <authorList>
            <person name="Gilroy R."/>
            <person name="Ravi A."/>
            <person name="Getino M."/>
            <person name="Pursley I."/>
            <person name="Horton D.L."/>
            <person name="Alikhan N.F."/>
            <person name="Baker D."/>
            <person name="Gharbi K."/>
            <person name="Hall N."/>
            <person name="Watson M."/>
            <person name="Adriaenssens E.M."/>
            <person name="Foster-Nyarko E."/>
            <person name="Jarju S."/>
            <person name="Secka A."/>
            <person name="Antonio M."/>
            <person name="Oren A."/>
            <person name="Chaudhuri R.R."/>
            <person name="La Ragione R."/>
            <person name="Hildebrand F."/>
            <person name="Pallen M.J."/>
        </authorList>
    </citation>
    <scope>NUCLEOTIDE SEQUENCE</scope>
    <source>
        <strain evidence="5">ChiGjej6B6-14162</strain>
    </source>
</reference>
<sequence length="302" mass="34889">MEERIVLDSVGRYNELFGLPTAHPLVSVVDLAQATRTVREVVMSYGVYALFLKQVRCGDIRYGRQTYDYQEGTVTSFAPGQVVEVRMDPETRPSAKGLLFHPDLIRGTSLGREIKRYSFFAYSSNEALHLSDEEKVIFTDCLNKIRLELERPADSHSKRLIVRNIELLLDYCMRFYERQFATRSVVNKDILVRFEDLLNGYFSSDRSRELGLPTVRYFADKICLSPNYFGDLIKKETGRTPQEYIQAKIIDLSKELILEPGKTVSQVAYDLGFQYSQHFNRVFKKNVGCTPNEYRKRQLSAV</sequence>
<evidence type="ECO:0000256" key="3">
    <source>
        <dbReference type="ARBA" id="ARBA00023163"/>
    </source>
</evidence>
<reference evidence="5" key="2">
    <citation type="submission" date="2021-04" db="EMBL/GenBank/DDBJ databases">
        <authorList>
            <person name="Gilroy R."/>
        </authorList>
    </citation>
    <scope>NUCLEOTIDE SEQUENCE</scope>
    <source>
        <strain evidence="5">ChiGjej6B6-14162</strain>
    </source>
</reference>
<dbReference type="SUPFAM" id="SSF46689">
    <property type="entry name" value="Homeodomain-like"/>
    <property type="match status" value="1"/>
</dbReference>
<name>A0A9D1XAG3_9BACT</name>
<evidence type="ECO:0000313" key="6">
    <source>
        <dbReference type="Proteomes" id="UP000886740"/>
    </source>
</evidence>
<keyword evidence="3" id="KW-0804">Transcription</keyword>
<dbReference type="AlphaFoldDB" id="A0A9D1XAG3"/>
<dbReference type="InterPro" id="IPR009057">
    <property type="entry name" value="Homeodomain-like_sf"/>
</dbReference>
<evidence type="ECO:0000256" key="1">
    <source>
        <dbReference type="ARBA" id="ARBA00023015"/>
    </source>
</evidence>
<dbReference type="GO" id="GO:0003700">
    <property type="term" value="F:DNA-binding transcription factor activity"/>
    <property type="evidence" value="ECO:0007669"/>
    <property type="project" value="InterPro"/>
</dbReference>
<dbReference type="PROSITE" id="PS01124">
    <property type="entry name" value="HTH_ARAC_FAMILY_2"/>
    <property type="match status" value="1"/>
</dbReference>
<organism evidence="5 6">
    <name type="scientific">Candidatus Parabacteroides intestinipullorum</name>
    <dbReference type="NCBI Taxonomy" id="2838723"/>
    <lineage>
        <taxon>Bacteria</taxon>
        <taxon>Pseudomonadati</taxon>
        <taxon>Bacteroidota</taxon>
        <taxon>Bacteroidia</taxon>
        <taxon>Bacteroidales</taxon>
        <taxon>Tannerellaceae</taxon>
        <taxon>Parabacteroides</taxon>
    </lineage>
</organism>
<dbReference type="PANTHER" id="PTHR43280">
    <property type="entry name" value="ARAC-FAMILY TRANSCRIPTIONAL REGULATOR"/>
    <property type="match status" value="1"/>
</dbReference>
<dbReference type="InterPro" id="IPR020449">
    <property type="entry name" value="Tscrpt_reg_AraC-type_HTH"/>
</dbReference>
<dbReference type="PANTHER" id="PTHR43280:SF32">
    <property type="entry name" value="TRANSCRIPTIONAL REGULATORY PROTEIN"/>
    <property type="match status" value="1"/>
</dbReference>
<dbReference type="Gene3D" id="1.10.10.60">
    <property type="entry name" value="Homeodomain-like"/>
    <property type="match status" value="2"/>
</dbReference>
<gene>
    <name evidence="5" type="ORF">H9977_10410</name>
</gene>
<feature type="domain" description="HTH araC/xylS-type" evidence="4">
    <location>
        <begin position="196"/>
        <end position="297"/>
    </location>
</feature>
<evidence type="ECO:0000313" key="5">
    <source>
        <dbReference type="EMBL" id="HIX75427.1"/>
    </source>
</evidence>